<comment type="caution">
    <text evidence="2">The sequence shown here is derived from an EMBL/GenBank/DDBJ whole genome shotgun (WGS) entry which is preliminary data.</text>
</comment>
<dbReference type="Gene3D" id="3.40.50.300">
    <property type="entry name" value="P-loop containing nucleotide triphosphate hydrolases"/>
    <property type="match status" value="1"/>
</dbReference>
<dbReference type="SUPFAM" id="SSF52540">
    <property type="entry name" value="P-loop containing nucleoside triphosphate hydrolases"/>
    <property type="match status" value="1"/>
</dbReference>
<evidence type="ECO:0000313" key="2">
    <source>
        <dbReference type="EMBL" id="MDV7214366.1"/>
    </source>
</evidence>
<gene>
    <name evidence="2" type="ORF">R5A26_00205</name>
</gene>
<organism evidence="2 3">
    <name type="scientific">Streptomyces prunicolor</name>
    <dbReference type="NCBI Taxonomy" id="67348"/>
    <lineage>
        <taxon>Bacteria</taxon>
        <taxon>Bacillati</taxon>
        <taxon>Actinomycetota</taxon>
        <taxon>Actinomycetes</taxon>
        <taxon>Kitasatosporales</taxon>
        <taxon>Streptomycetaceae</taxon>
        <taxon>Streptomyces</taxon>
    </lineage>
</organism>
<dbReference type="SUPFAM" id="SSF48452">
    <property type="entry name" value="TPR-like"/>
    <property type="match status" value="1"/>
</dbReference>
<evidence type="ECO:0000259" key="1">
    <source>
        <dbReference type="PROSITE" id="PS50043"/>
    </source>
</evidence>
<name>A0ABU4F191_9ACTN</name>
<dbReference type="InterPro" id="IPR049945">
    <property type="entry name" value="AAA_22"/>
</dbReference>
<dbReference type="Pfam" id="PF13401">
    <property type="entry name" value="AAA_22"/>
    <property type="match status" value="1"/>
</dbReference>
<evidence type="ECO:0000313" key="3">
    <source>
        <dbReference type="Proteomes" id="UP001187346"/>
    </source>
</evidence>
<feature type="domain" description="HTH luxR-type" evidence="1">
    <location>
        <begin position="693"/>
        <end position="758"/>
    </location>
</feature>
<dbReference type="InterPro" id="IPR016032">
    <property type="entry name" value="Sig_transdc_resp-reg_C-effctor"/>
</dbReference>
<dbReference type="RefSeq" id="WP_317769513.1">
    <property type="nucleotide sequence ID" value="NZ_JAWMAJ010000001.1"/>
</dbReference>
<reference evidence="2 3" key="1">
    <citation type="submission" date="2023-10" db="EMBL/GenBank/DDBJ databases">
        <title>Characterization of rhizosphere-enriched actinobacteria from wheat plants lab-grown on chernevaya soil.</title>
        <authorList>
            <person name="Tikhonova E.N."/>
            <person name="Konopkin A."/>
            <person name="Kravchenko I.K."/>
        </authorList>
    </citation>
    <scope>NUCLEOTIDE SEQUENCE [LARGE SCALE GENOMIC DNA]</scope>
    <source>
        <strain evidence="2 3">RR29</strain>
    </source>
</reference>
<dbReference type="PANTHER" id="PTHR47691:SF3">
    <property type="entry name" value="HTH-TYPE TRANSCRIPTIONAL REGULATOR RV0890C-RELATED"/>
    <property type="match status" value="1"/>
</dbReference>
<dbReference type="EMBL" id="JAWMAJ010000001">
    <property type="protein sequence ID" value="MDV7214366.1"/>
    <property type="molecule type" value="Genomic_DNA"/>
</dbReference>
<dbReference type="InterPro" id="IPR036388">
    <property type="entry name" value="WH-like_DNA-bd_sf"/>
</dbReference>
<dbReference type="Pfam" id="PF25872">
    <property type="entry name" value="HTH_77"/>
    <property type="match status" value="1"/>
</dbReference>
<dbReference type="InterPro" id="IPR000792">
    <property type="entry name" value="Tscrpt_reg_LuxR_C"/>
</dbReference>
<dbReference type="Pfam" id="PF00196">
    <property type="entry name" value="GerE"/>
    <property type="match status" value="1"/>
</dbReference>
<keyword evidence="3" id="KW-1185">Reference proteome</keyword>
<dbReference type="InterPro" id="IPR011990">
    <property type="entry name" value="TPR-like_helical_dom_sf"/>
</dbReference>
<dbReference type="Proteomes" id="UP001187346">
    <property type="component" value="Unassembled WGS sequence"/>
</dbReference>
<dbReference type="SMART" id="SM00421">
    <property type="entry name" value="HTH_LUXR"/>
    <property type="match status" value="1"/>
</dbReference>
<dbReference type="SUPFAM" id="SSF46894">
    <property type="entry name" value="C-terminal effector domain of the bipartite response regulators"/>
    <property type="match status" value="1"/>
</dbReference>
<proteinExistence type="predicted"/>
<dbReference type="PANTHER" id="PTHR47691">
    <property type="entry name" value="REGULATOR-RELATED"/>
    <property type="match status" value="1"/>
</dbReference>
<dbReference type="InterPro" id="IPR058852">
    <property type="entry name" value="HTH_77"/>
</dbReference>
<dbReference type="Gene3D" id="1.10.10.10">
    <property type="entry name" value="Winged helix-like DNA-binding domain superfamily/Winged helix DNA-binding domain"/>
    <property type="match status" value="1"/>
</dbReference>
<accession>A0ABU4F191</accession>
<dbReference type="InterPro" id="IPR027417">
    <property type="entry name" value="P-loop_NTPase"/>
</dbReference>
<dbReference type="PROSITE" id="PS50043">
    <property type="entry name" value="HTH_LUXR_2"/>
    <property type="match status" value="1"/>
</dbReference>
<sequence length="768" mass="82711">MAVESGNLPAAFTSFVGRRHEAAEIRRLLGAGRLLTLTGVGGVGKTRLALETARTFGKAFPDGVWLVDLASVHDPAAVTATVAGALRMPDLGVRSVVDQLAAYLMRQRALLILDNCEHLVDACAGLVKALLSAAPELRILATSRHTLGVTGEHVLAIPPLPLDEAVALLRDRATAVHAEFAVSPPNQTEVARLCADLDGLPLAIELAASRLRGLTVEQLADRLEDRLESRFALLSGGCRTAPRHQRTLRGMIDWSYELCAPAEQLLWRRLSVFVGGFTLEAAEGVCAGDGIDRREVADLLDRLVAQSVVLTCEVEGRRYRLLEIVRRYGRERLTDSGAEGELRVRHRDFFLALAERIDRHWYRAGQVENLARLRVEHANLVAALDCDAAPRAGLRLLAALCWHWCAGGFLSEGRRMLERALAAAPEPTPERAQALLAAIWVAQTQGDLATADRWLDEAGALGEWLGDPAVRVQVAGFRGVSAHYRGRPAEAIERYAEALAAMTALGDERQSVSWLIALTCAQAYAGDPGVSETSSRMIVAAEASGERWGRAQVLMALGHDAWTRGDRERTEDLARSALEYMRGFDDYAMVARMLELLAWATAVGDAHARAAGLLGAADALWRDAGSSVAAFGPQMTAHHEHCERTVVAALGQAAYAVAFADGGGHGGHGGPGRAVAFALADRIDADADIDVDTADAVSPLSRREREVAALVAKGLSNRQIAAELVLSPRTADRHVENILAKLGFRSRARIAAWWTAGQVSRVVGARER</sequence>
<dbReference type="PRINTS" id="PR00364">
    <property type="entry name" value="DISEASERSIST"/>
</dbReference>
<protein>
    <submittedName>
        <fullName evidence="2">LuxR C-terminal-related transcriptional regulator</fullName>
    </submittedName>
</protein>
<dbReference type="Gene3D" id="1.25.40.10">
    <property type="entry name" value="Tetratricopeptide repeat domain"/>
    <property type="match status" value="1"/>
</dbReference>
<dbReference type="CDD" id="cd06170">
    <property type="entry name" value="LuxR_C_like"/>
    <property type="match status" value="1"/>
</dbReference>
<dbReference type="PRINTS" id="PR00038">
    <property type="entry name" value="HTHLUXR"/>
</dbReference>